<dbReference type="InterPro" id="IPR019734">
    <property type="entry name" value="TPR_rpt"/>
</dbReference>
<dbReference type="EMBL" id="CP042593">
    <property type="protein sequence ID" value="QED50049.1"/>
    <property type="molecule type" value="Genomic_DNA"/>
</dbReference>
<dbReference type="InterPro" id="IPR011990">
    <property type="entry name" value="TPR-like_helical_dom_sf"/>
</dbReference>
<evidence type="ECO:0000313" key="3">
    <source>
        <dbReference type="EMBL" id="QED50049.1"/>
    </source>
</evidence>
<protein>
    <submittedName>
        <fullName evidence="3">Transcriptional regulator</fullName>
    </submittedName>
</protein>
<organism evidence="3 4">
    <name type="scientific">Cytobacillus dafuensis</name>
    <name type="common">Bacillus dafuensis</name>
    <dbReference type="NCBI Taxonomy" id="1742359"/>
    <lineage>
        <taxon>Bacteria</taxon>
        <taxon>Bacillati</taxon>
        <taxon>Bacillota</taxon>
        <taxon>Bacilli</taxon>
        <taxon>Bacillales</taxon>
        <taxon>Bacillaceae</taxon>
        <taxon>Cytobacillus</taxon>
    </lineage>
</organism>
<dbReference type="InterPro" id="IPR036388">
    <property type="entry name" value="WH-like_DNA-bd_sf"/>
</dbReference>
<keyword evidence="1" id="KW-0677">Repeat</keyword>
<dbReference type="SMART" id="SM00028">
    <property type="entry name" value="TPR"/>
    <property type="match status" value="8"/>
</dbReference>
<dbReference type="STRING" id="1742359.GCA_001439625_03896"/>
<dbReference type="AlphaFoldDB" id="A0A5B8ZDW8"/>
<sequence>MPIIKTKLLVPNVKEESIRRAALSKKMKTISQYPLTIIHSSAGYGKSTALALFVKDEKKTCCWYSITAADDDILPFLSYLIYTIQASFPEFGRDLTLIMKDMDRYIREEEISMLASLFINELFTIEDELYLILDDFHQIEQSYTVNRWMELLLEHIPANIHLIISSRSRPAWKRLTKMKVCNQLLEITKDDLIMTMEEAELLLSDYYDVKVREEELEQIYLLTEGWVIAIGMIAQQFPEHEDLSGLCAHPSQSLQDLFQYLALEVFAKQPPLLQQFLEQTSIFDELNEEICDSVLGLNGSLAILMQLVEKNLFIYRIGDKQFKYHALFKEFLESQLKEKYPESNRALHELTARYFERRKRWEEALLHYEKINLKDAVASVLNEVGPMMLENGKLENLYDRLMSISDNDKNKFYSLWFLQGEVLRYRSMYNEAEECYGKAAKIAADKNNLLEISRALEGQARIYLDTTQPNKAERILYQAIKIRENNEIESEGETGKLYQLLAENLLNSGQYLKAEKWIKRAQLLNNPQFNGNLEARLYLRTGRFEKAKKILVHDKKETVTAEKSVLPQSHRETELLLSLIEAFCGNGIQAKSYAQEGIQNGISTKSLYVEACGWIRMGHAIQIVNDYDKNLAKQCYDTALEIMNRLRIERGKAEPLMGLCILYGNKGEYERAIASGEEALVETEKVKDIWLSALIQLSMGIASVYSGHFTNGLAYIDKSTKIFNQCGDQYGYMLCLFWKTYTYYCQNDSSSFLEYLPLLLKEVHTGEYEYIFNKRTFLGPRDLQIFAPMLIEAEKKNIMTRYVAKLLQEMNLSKLDSHPGYTLRVHTLGKFQVWLGEREVEEKDWQRGKAKELLQLFITNHDKLIPKDEIYQLLWIDQDEKSAARDFKVALNALNNVLEPNRKARGTPFFIIREGTAYGLNPYAVLELDSHSFEHWITSGLQENEQEKAKDYLEKGLKLYKGDYLPERRFEDWCINEKERLAVYFIRAAEKLAQLYVRNEEYDKAIHWCGKILEKDRTWEEAYRLMMYCYYRKNNRPFALKWYQKCCETLEEELGVSPLDPTRHMYEMIIEAGNTLNSF</sequence>
<dbReference type="KEGG" id="bda:FSZ17_07880"/>
<dbReference type="Pfam" id="PF25873">
    <property type="entry name" value="WHD_MalT"/>
    <property type="match status" value="1"/>
</dbReference>
<reference evidence="4" key="1">
    <citation type="submission" date="2019-08" db="EMBL/GenBank/DDBJ databases">
        <authorList>
            <person name="Zheng X."/>
        </authorList>
    </citation>
    <scope>NUCLEOTIDE SEQUENCE [LARGE SCALE GENOMIC DNA]</scope>
    <source>
        <strain evidence="4">FJAT-25496</strain>
    </source>
</reference>
<evidence type="ECO:0000313" key="4">
    <source>
        <dbReference type="Proteomes" id="UP000321555"/>
    </source>
</evidence>
<proteinExistence type="predicted"/>
<dbReference type="Pfam" id="PF24883">
    <property type="entry name" value="NPHP3_N"/>
    <property type="match status" value="1"/>
</dbReference>
<dbReference type="PANTHER" id="PTHR35807:SF2">
    <property type="entry name" value="TRANSCRIPTIONAL ACTIVATOR DOMAIN"/>
    <property type="match status" value="1"/>
</dbReference>
<keyword evidence="4" id="KW-1185">Reference proteome</keyword>
<dbReference type="SUPFAM" id="SSF52540">
    <property type="entry name" value="P-loop containing nucleoside triphosphate hydrolases"/>
    <property type="match status" value="1"/>
</dbReference>
<dbReference type="PANTHER" id="PTHR35807">
    <property type="entry name" value="TRANSCRIPTIONAL REGULATOR REDD-RELATED"/>
    <property type="match status" value="1"/>
</dbReference>
<dbReference type="Pfam" id="PF03704">
    <property type="entry name" value="BTAD"/>
    <property type="match status" value="1"/>
</dbReference>
<dbReference type="InterPro" id="IPR056884">
    <property type="entry name" value="NPHP3-like_N"/>
</dbReference>
<dbReference type="InterPro" id="IPR051677">
    <property type="entry name" value="AfsR-DnrI-RedD_regulator"/>
</dbReference>
<evidence type="ECO:0000259" key="2">
    <source>
        <dbReference type="SMART" id="SM01043"/>
    </source>
</evidence>
<dbReference type="Gene3D" id="1.10.10.10">
    <property type="entry name" value="Winged helix-like DNA-binding domain superfamily/Winged helix DNA-binding domain"/>
    <property type="match status" value="1"/>
</dbReference>
<accession>A0A5B8ZDW8</accession>
<dbReference type="InterPro" id="IPR027417">
    <property type="entry name" value="P-loop_NTPase"/>
</dbReference>
<dbReference type="SUPFAM" id="SSF48452">
    <property type="entry name" value="TPR-like"/>
    <property type="match status" value="3"/>
</dbReference>
<dbReference type="Proteomes" id="UP000321555">
    <property type="component" value="Chromosome"/>
</dbReference>
<evidence type="ECO:0000256" key="1">
    <source>
        <dbReference type="ARBA" id="ARBA00022737"/>
    </source>
</evidence>
<dbReference type="SMART" id="SM01043">
    <property type="entry name" value="BTAD"/>
    <property type="match status" value="1"/>
</dbReference>
<feature type="domain" description="Bacterial transcriptional activator" evidence="2">
    <location>
        <begin position="928"/>
        <end position="1070"/>
    </location>
</feature>
<name>A0A5B8ZDW8_CYTDA</name>
<gene>
    <name evidence="3" type="ORF">FSZ17_07880</name>
</gene>
<dbReference type="InterPro" id="IPR059106">
    <property type="entry name" value="WHD_MalT"/>
</dbReference>
<dbReference type="InterPro" id="IPR005158">
    <property type="entry name" value="BTAD"/>
</dbReference>
<dbReference type="OrthoDB" id="1137593at2"/>
<dbReference type="Gene3D" id="1.25.40.10">
    <property type="entry name" value="Tetratricopeptide repeat domain"/>
    <property type="match status" value="3"/>
</dbReference>